<dbReference type="Pfam" id="PF00583">
    <property type="entry name" value="Acetyltransf_1"/>
    <property type="match status" value="1"/>
</dbReference>
<name>A0ABP3Q6S1_9PROT</name>
<keyword evidence="4" id="KW-1185">Reference proteome</keyword>
<keyword evidence="1" id="KW-0808">Transferase</keyword>
<sequence>MPEDSTRAAGPVDIRPPKPGDIGWIIHRHGTVITAEFGWGAGFETCIAEILGQFGHHPGREAGFVAERDGEILGSVFVMPESEDVARLRVLYVEAAARGLGLGRRLVDLAIGFARDAGYRKLKLWTHEFQKPARTIYQAAGFRLANAEKTRSFGVDVVSETWELDL</sequence>
<feature type="domain" description="N-acetyltransferase" evidence="2">
    <location>
        <begin position="12"/>
        <end position="165"/>
    </location>
</feature>
<dbReference type="InterPro" id="IPR050769">
    <property type="entry name" value="NAT_camello-type"/>
</dbReference>
<organism evidence="3 4">
    <name type="scientific">Rhizomicrobium electricum</name>
    <dbReference type="NCBI Taxonomy" id="480070"/>
    <lineage>
        <taxon>Bacteria</taxon>
        <taxon>Pseudomonadati</taxon>
        <taxon>Pseudomonadota</taxon>
        <taxon>Alphaproteobacteria</taxon>
        <taxon>Micropepsales</taxon>
        <taxon>Micropepsaceae</taxon>
        <taxon>Rhizomicrobium</taxon>
    </lineage>
</organism>
<dbReference type="EMBL" id="BAAADD010000009">
    <property type="protein sequence ID" value="GAA0581335.1"/>
    <property type="molecule type" value="Genomic_DNA"/>
</dbReference>
<dbReference type="RefSeq" id="WP_166935031.1">
    <property type="nucleotide sequence ID" value="NZ_BAAADD010000009.1"/>
</dbReference>
<dbReference type="InterPro" id="IPR016181">
    <property type="entry name" value="Acyl_CoA_acyltransferase"/>
</dbReference>
<dbReference type="SUPFAM" id="SSF55729">
    <property type="entry name" value="Acyl-CoA N-acyltransferases (Nat)"/>
    <property type="match status" value="1"/>
</dbReference>
<comment type="caution">
    <text evidence="3">The sequence shown here is derived from an EMBL/GenBank/DDBJ whole genome shotgun (WGS) entry which is preliminary data.</text>
</comment>
<dbReference type="PANTHER" id="PTHR13947">
    <property type="entry name" value="GNAT FAMILY N-ACETYLTRANSFERASE"/>
    <property type="match status" value="1"/>
</dbReference>
<dbReference type="PANTHER" id="PTHR13947:SF37">
    <property type="entry name" value="LD18367P"/>
    <property type="match status" value="1"/>
</dbReference>
<evidence type="ECO:0000256" key="1">
    <source>
        <dbReference type="ARBA" id="ARBA00022679"/>
    </source>
</evidence>
<evidence type="ECO:0000313" key="3">
    <source>
        <dbReference type="EMBL" id="GAA0581335.1"/>
    </source>
</evidence>
<accession>A0ABP3Q6S1</accession>
<dbReference type="Proteomes" id="UP001499951">
    <property type="component" value="Unassembled WGS sequence"/>
</dbReference>
<dbReference type="Gene3D" id="3.40.630.30">
    <property type="match status" value="1"/>
</dbReference>
<evidence type="ECO:0000259" key="2">
    <source>
        <dbReference type="PROSITE" id="PS51186"/>
    </source>
</evidence>
<gene>
    <name evidence="3" type="ORF">GCM10008942_32740</name>
</gene>
<dbReference type="CDD" id="cd04301">
    <property type="entry name" value="NAT_SF"/>
    <property type="match status" value="1"/>
</dbReference>
<reference evidence="4" key="1">
    <citation type="journal article" date="2019" name="Int. J. Syst. Evol. Microbiol.">
        <title>The Global Catalogue of Microorganisms (GCM) 10K type strain sequencing project: providing services to taxonomists for standard genome sequencing and annotation.</title>
        <authorList>
            <consortium name="The Broad Institute Genomics Platform"/>
            <consortium name="The Broad Institute Genome Sequencing Center for Infectious Disease"/>
            <person name="Wu L."/>
            <person name="Ma J."/>
        </authorList>
    </citation>
    <scope>NUCLEOTIDE SEQUENCE [LARGE SCALE GENOMIC DNA]</scope>
    <source>
        <strain evidence="4">JCM 15089</strain>
    </source>
</reference>
<dbReference type="PROSITE" id="PS51186">
    <property type="entry name" value="GNAT"/>
    <property type="match status" value="1"/>
</dbReference>
<evidence type="ECO:0000313" key="4">
    <source>
        <dbReference type="Proteomes" id="UP001499951"/>
    </source>
</evidence>
<protein>
    <recommendedName>
        <fullName evidence="2">N-acetyltransferase domain-containing protein</fullName>
    </recommendedName>
</protein>
<proteinExistence type="predicted"/>
<dbReference type="InterPro" id="IPR000182">
    <property type="entry name" value="GNAT_dom"/>
</dbReference>